<protein>
    <submittedName>
        <fullName evidence="1">Uncharacterized protein</fullName>
    </submittedName>
</protein>
<sequence>MNPPESSDSWVVKDKEVNLSEQEIVALYNLTGPFSPIGSERPGCFNEQEQERDTQSKRITTPEELIPTTFEEFQAAGALRQTWVENSSVPCPIGHSELTVQHLLDLGWSIQDREPYLNWFEVDQIRGLDVPQDPGDPTGRLEDFDYRYEEWSGQGTRWIGWTGPGLLVISDMERGLDSTSPSIAEVTKIVYGRAFDIDGLKHLFFQNVVNRQTQAFIKRLLYTTERLEYTWFDHPGDRRVWKRNSPEYQALLGTRIGKIVLYLILVSYPRGSRRIARIVTYHLADMITPSIRFDIETLRRSSRRRRCLSYLQGCGGCYVL</sequence>
<comment type="caution">
    <text evidence="1">The sequence shown here is derived from an EMBL/GenBank/DDBJ whole genome shotgun (WGS) entry which is preliminary data.</text>
</comment>
<organism evidence="1 2">
    <name type="scientific">Penicillium brasilianum</name>
    <dbReference type="NCBI Taxonomy" id="104259"/>
    <lineage>
        <taxon>Eukaryota</taxon>
        <taxon>Fungi</taxon>
        <taxon>Dikarya</taxon>
        <taxon>Ascomycota</taxon>
        <taxon>Pezizomycotina</taxon>
        <taxon>Eurotiomycetes</taxon>
        <taxon>Eurotiomycetidae</taxon>
        <taxon>Eurotiales</taxon>
        <taxon>Aspergillaceae</taxon>
        <taxon>Penicillium</taxon>
    </lineage>
</organism>
<dbReference type="AlphaFoldDB" id="A0A1S9S1S1"/>
<dbReference type="EMBL" id="LJBN01000001">
    <property type="protein sequence ID" value="OOQ91734.1"/>
    <property type="molecule type" value="Genomic_DNA"/>
</dbReference>
<reference evidence="2" key="1">
    <citation type="submission" date="2015-09" db="EMBL/GenBank/DDBJ databases">
        <authorList>
            <person name="Fill T.P."/>
            <person name="Baretta J.F."/>
            <person name="de Almeida L.G."/>
            <person name="Rocha M."/>
            <person name="de Souza D.H."/>
            <person name="Malavazi I."/>
            <person name="Cerdeira L.T."/>
            <person name="Hong H."/>
            <person name="Samborskyy M."/>
            <person name="de Vasconcelos A.T."/>
            <person name="Leadlay P."/>
            <person name="Rodrigues-Filho E."/>
        </authorList>
    </citation>
    <scope>NUCLEOTIDE SEQUENCE [LARGE SCALE GENOMIC DNA]</scope>
    <source>
        <strain evidence="2">LaBioMMi 136</strain>
    </source>
</reference>
<dbReference type="Proteomes" id="UP000190744">
    <property type="component" value="Unassembled WGS sequence"/>
</dbReference>
<name>A0A1S9S1S1_PENBI</name>
<evidence type="ECO:0000313" key="1">
    <source>
        <dbReference type="EMBL" id="OOQ91734.1"/>
    </source>
</evidence>
<evidence type="ECO:0000313" key="2">
    <source>
        <dbReference type="Proteomes" id="UP000190744"/>
    </source>
</evidence>
<accession>A0A1S9S1S1</accession>
<gene>
    <name evidence="1" type="ORF">PEBR_09310</name>
</gene>
<proteinExistence type="predicted"/>